<name>A0A8J8SBK8_9FIRM</name>
<evidence type="ECO:0000313" key="3">
    <source>
        <dbReference type="EMBL" id="QUH28883.1"/>
    </source>
</evidence>
<sequence length="533" mass="61340">MKKVISILLALTMLVSITGCTGKKEEVDKKTNGEISSDDTTNQEDETSEDISSKYEGLVNIDEDSNGVLDWQEKEIDLVFAMKFYGTEDDQNTMFLNIKKFMEKYPNIKVTRDAQFKEQIDDFEELEILTARSVEGTLPDIFYSPMSAEVYDRELVLDLTPYVESDKEADMISENAKEFMKSYDGKIIYGLPFQSVGRIPVLNLKLLRENNITIPGYDWTYEDYEKLREEVAKLTPNNPIFPGIIDFSEIGPHYFDSIPNGWKGYNAETGKFDFASSKRFGEWFELVAKEGKEGLHFYDLTEEERTAKCGNFGWPWGDGFEAVGNVWLYALHGDVNTLIKERELEIDIYPMPKAPEGGTTSIQAYYDTLSLSRNLEDDPVKAEAAFQLLKWLSYGEEGLKAKWALIDEYTGLPEDAPLRAEDKLMDFIQGWPVTTNPEVLKYHPLVKGFPEDSQLAIYNFEAFKDEDFQQILSNPVPYPRNIPAVARAYAQLNIWDIKNQIKDQGVRYSDIAEEWDELMNTYLDDYLREYKNK</sequence>
<evidence type="ECO:0000313" key="4">
    <source>
        <dbReference type="Proteomes" id="UP000677305"/>
    </source>
</evidence>
<comment type="similarity">
    <text evidence="1">Belongs to the bacterial solute-binding protein 1 family.</text>
</comment>
<organism evidence="3 4">
    <name type="scientific">Vallitalea guaymasensis</name>
    <dbReference type="NCBI Taxonomy" id="1185412"/>
    <lineage>
        <taxon>Bacteria</taxon>
        <taxon>Bacillati</taxon>
        <taxon>Bacillota</taxon>
        <taxon>Clostridia</taxon>
        <taxon>Lachnospirales</taxon>
        <taxon>Vallitaleaceae</taxon>
        <taxon>Vallitalea</taxon>
    </lineage>
</organism>
<dbReference type="EMBL" id="CP058561">
    <property type="protein sequence ID" value="QUH28883.1"/>
    <property type="molecule type" value="Genomic_DNA"/>
</dbReference>
<dbReference type="KEGG" id="vgu:HYG85_08110"/>
<dbReference type="Gene3D" id="3.40.190.10">
    <property type="entry name" value="Periplasmic binding protein-like II"/>
    <property type="match status" value="1"/>
</dbReference>
<dbReference type="PROSITE" id="PS51257">
    <property type="entry name" value="PROKAR_LIPOPROTEIN"/>
    <property type="match status" value="1"/>
</dbReference>
<dbReference type="AlphaFoldDB" id="A0A8J8SBK8"/>
<dbReference type="SUPFAM" id="SSF53850">
    <property type="entry name" value="Periplasmic binding protein-like II"/>
    <property type="match status" value="1"/>
</dbReference>
<dbReference type="RefSeq" id="WP_212693080.1">
    <property type="nucleotide sequence ID" value="NZ_CP058561.1"/>
</dbReference>
<keyword evidence="4" id="KW-1185">Reference proteome</keyword>
<accession>A0A8J8SBK8</accession>
<protein>
    <submittedName>
        <fullName evidence="3">Carbohydrate ABC transporter substrate-binding protein</fullName>
    </submittedName>
</protein>
<dbReference type="InterPro" id="IPR050490">
    <property type="entry name" value="Bact_solute-bd_prot1"/>
</dbReference>
<dbReference type="PANTHER" id="PTHR43649:SF31">
    <property type="entry name" value="SN-GLYCEROL-3-PHOSPHATE-BINDING PERIPLASMIC PROTEIN UGPB"/>
    <property type="match status" value="1"/>
</dbReference>
<gene>
    <name evidence="3" type="ORF">HYG85_08110</name>
</gene>
<proteinExistence type="inferred from homology"/>
<feature type="region of interest" description="Disordered" evidence="2">
    <location>
        <begin position="26"/>
        <end position="51"/>
    </location>
</feature>
<reference evidence="3 4" key="1">
    <citation type="submission" date="2020-07" db="EMBL/GenBank/DDBJ databases">
        <title>Vallitalea guaymasensis genome.</title>
        <authorList>
            <person name="Postec A."/>
        </authorList>
    </citation>
    <scope>NUCLEOTIDE SEQUENCE [LARGE SCALE GENOMIC DNA]</scope>
    <source>
        <strain evidence="3 4">Ra1766G1</strain>
    </source>
</reference>
<evidence type="ECO:0000256" key="2">
    <source>
        <dbReference type="SAM" id="MobiDB-lite"/>
    </source>
</evidence>
<dbReference type="Proteomes" id="UP000677305">
    <property type="component" value="Chromosome"/>
</dbReference>
<evidence type="ECO:0000256" key="1">
    <source>
        <dbReference type="ARBA" id="ARBA00008520"/>
    </source>
</evidence>
<dbReference type="PANTHER" id="PTHR43649">
    <property type="entry name" value="ARABINOSE-BINDING PROTEIN-RELATED"/>
    <property type="match status" value="1"/>
</dbReference>